<feature type="transmembrane region" description="Helical" evidence="2">
    <location>
        <begin position="47"/>
        <end position="68"/>
    </location>
</feature>
<gene>
    <name evidence="3" type="ORF">QN277_018429</name>
</gene>
<comment type="caution">
    <text evidence="3">The sequence shown here is derived from an EMBL/GenBank/DDBJ whole genome shotgun (WGS) entry which is preliminary data.</text>
</comment>
<evidence type="ECO:0000313" key="4">
    <source>
        <dbReference type="Proteomes" id="UP001293593"/>
    </source>
</evidence>
<keyword evidence="2" id="KW-1133">Transmembrane helix</keyword>
<proteinExistence type="predicted"/>
<dbReference type="EMBL" id="JAWXYG010000004">
    <property type="protein sequence ID" value="KAK4275327.1"/>
    <property type="molecule type" value="Genomic_DNA"/>
</dbReference>
<organism evidence="3 4">
    <name type="scientific">Acacia crassicarpa</name>
    <name type="common">northern wattle</name>
    <dbReference type="NCBI Taxonomy" id="499986"/>
    <lineage>
        <taxon>Eukaryota</taxon>
        <taxon>Viridiplantae</taxon>
        <taxon>Streptophyta</taxon>
        <taxon>Embryophyta</taxon>
        <taxon>Tracheophyta</taxon>
        <taxon>Spermatophyta</taxon>
        <taxon>Magnoliopsida</taxon>
        <taxon>eudicotyledons</taxon>
        <taxon>Gunneridae</taxon>
        <taxon>Pentapetalae</taxon>
        <taxon>rosids</taxon>
        <taxon>fabids</taxon>
        <taxon>Fabales</taxon>
        <taxon>Fabaceae</taxon>
        <taxon>Caesalpinioideae</taxon>
        <taxon>mimosoid clade</taxon>
        <taxon>Acacieae</taxon>
        <taxon>Acacia</taxon>
    </lineage>
</organism>
<accession>A0AAE1JVS6</accession>
<dbReference type="AlphaFoldDB" id="A0AAE1JVS6"/>
<dbReference type="PANTHER" id="PTHR35708">
    <property type="entry name" value="GB|AAD25831.1"/>
    <property type="match status" value="1"/>
</dbReference>
<keyword evidence="4" id="KW-1185">Reference proteome</keyword>
<protein>
    <recommendedName>
        <fullName evidence="5">Transmembrane protein</fullName>
    </recommendedName>
</protein>
<dbReference type="PANTHER" id="PTHR35708:SF5">
    <property type="entry name" value="PROTEIN, PUTATIVE-RELATED"/>
    <property type="match status" value="1"/>
</dbReference>
<evidence type="ECO:0000256" key="1">
    <source>
        <dbReference type="SAM" id="MobiDB-lite"/>
    </source>
</evidence>
<keyword evidence="2" id="KW-0472">Membrane</keyword>
<name>A0AAE1JVS6_9FABA</name>
<reference evidence="3" key="1">
    <citation type="submission" date="2023-10" db="EMBL/GenBank/DDBJ databases">
        <title>Chromosome-level genome of the transformable northern wattle, Acacia crassicarpa.</title>
        <authorList>
            <person name="Massaro I."/>
            <person name="Sinha N.R."/>
            <person name="Poethig S."/>
            <person name="Leichty A.R."/>
        </authorList>
    </citation>
    <scope>NUCLEOTIDE SEQUENCE</scope>
    <source>
        <strain evidence="3">Acra3RX</strain>
        <tissue evidence="3">Leaf</tissue>
    </source>
</reference>
<feature type="transmembrane region" description="Helical" evidence="2">
    <location>
        <begin position="20"/>
        <end position="41"/>
    </location>
</feature>
<keyword evidence="2" id="KW-0812">Transmembrane</keyword>
<evidence type="ECO:0000256" key="2">
    <source>
        <dbReference type="SAM" id="Phobius"/>
    </source>
</evidence>
<evidence type="ECO:0008006" key="5">
    <source>
        <dbReference type="Google" id="ProtNLM"/>
    </source>
</evidence>
<sequence>MEKEGNNPQQIHSNVCSCLVSLVLSTILIMFLLFCSLFFFFPPVSESSWPVLILTIPIVLLSTLFLLVTLRKKKGSKPEEDGSLVQEMKMQKEELQTEIALIDNEQEAESQSDSSFPSDSETTSCSAMDEKFELNASKITTTSLPSDAETESINGETESLELDQNSTRVLGIYESSDSENEEEDDDDDLIEINLPSSNFCGLGKELGQRLESKLPDFLPEAMFKQEGLMELLAEINEMNEDENLIEIDISMGVKQEMPFSGGDLDQYSYSVVTD</sequence>
<dbReference type="Proteomes" id="UP001293593">
    <property type="component" value="Unassembled WGS sequence"/>
</dbReference>
<evidence type="ECO:0000313" key="3">
    <source>
        <dbReference type="EMBL" id="KAK4275327.1"/>
    </source>
</evidence>
<feature type="region of interest" description="Disordered" evidence="1">
    <location>
        <begin position="137"/>
        <end position="166"/>
    </location>
</feature>